<dbReference type="InterPro" id="IPR013078">
    <property type="entry name" value="His_Pase_superF_clade-1"/>
</dbReference>
<dbReference type="STRING" id="763406.A0A1E3NPB0"/>
<dbReference type="OrthoDB" id="4818801at2759"/>
<dbReference type="Pfam" id="PF00300">
    <property type="entry name" value="His_Phos_1"/>
    <property type="match status" value="1"/>
</dbReference>
<dbReference type="AlphaFoldDB" id="A0A1E3NPB0"/>
<proteinExistence type="predicted"/>
<dbReference type="RefSeq" id="XP_019019009.1">
    <property type="nucleotide sequence ID" value="XM_019160957.1"/>
</dbReference>
<organism evidence="3 4">
    <name type="scientific">Pichia membranifaciens NRRL Y-2026</name>
    <dbReference type="NCBI Taxonomy" id="763406"/>
    <lineage>
        <taxon>Eukaryota</taxon>
        <taxon>Fungi</taxon>
        <taxon>Dikarya</taxon>
        <taxon>Ascomycota</taxon>
        <taxon>Saccharomycotina</taxon>
        <taxon>Pichiomycetes</taxon>
        <taxon>Pichiales</taxon>
        <taxon>Pichiaceae</taxon>
        <taxon>Pichia</taxon>
    </lineage>
</organism>
<accession>A0A1E3NPB0</accession>
<dbReference type="FunFam" id="3.40.50.1240:FF:000022">
    <property type="entry name" value="Phosphoglycerate mutase family protein"/>
    <property type="match status" value="1"/>
</dbReference>
<dbReference type="InterPro" id="IPR050275">
    <property type="entry name" value="PGM_Phosphatase"/>
</dbReference>
<reference evidence="3 4" key="1">
    <citation type="journal article" date="2016" name="Proc. Natl. Acad. Sci. U.S.A.">
        <title>Comparative genomics of biotechnologically important yeasts.</title>
        <authorList>
            <person name="Riley R."/>
            <person name="Haridas S."/>
            <person name="Wolfe K.H."/>
            <person name="Lopes M.R."/>
            <person name="Hittinger C.T."/>
            <person name="Goeker M."/>
            <person name="Salamov A.A."/>
            <person name="Wisecaver J.H."/>
            <person name="Long T.M."/>
            <person name="Calvey C.H."/>
            <person name="Aerts A.L."/>
            <person name="Barry K.W."/>
            <person name="Choi C."/>
            <person name="Clum A."/>
            <person name="Coughlan A.Y."/>
            <person name="Deshpande S."/>
            <person name="Douglass A.P."/>
            <person name="Hanson S.J."/>
            <person name="Klenk H.-P."/>
            <person name="LaButti K.M."/>
            <person name="Lapidus A."/>
            <person name="Lindquist E.A."/>
            <person name="Lipzen A.M."/>
            <person name="Meier-Kolthoff J.P."/>
            <person name="Ohm R.A."/>
            <person name="Otillar R.P."/>
            <person name="Pangilinan J.L."/>
            <person name="Peng Y."/>
            <person name="Rokas A."/>
            <person name="Rosa C.A."/>
            <person name="Scheuner C."/>
            <person name="Sibirny A.A."/>
            <person name="Slot J.C."/>
            <person name="Stielow J.B."/>
            <person name="Sun H."/>
            <person name="Kurtzman C.P."/>
            <person name="Blackwell M."/>
            <person name="Grigoriev I.V."/>
            <person name="Jeffries T.W."/>
        </authorList>
    </citation>
    <scope>NUCLEOTIDE SEQUENCE [LARGE SCALE GENOMIC DNA]</scope>
    <source>
        <strain evidence="3 4">NRRL Y-2026</strain>
    </source>
</reference>
<feature type="active site" description="Tele-phosphohistidine intermediate" evidence="1">
    <location>
        <position position="15"/>
    </location>
</feature>
<protein>
    <recommendedName>
        <fullName evidence="5">Sedoheptulose 1,7-bisphosphatase</fullName>
    </recommendedName>
</protein>
<dbReference type="GO" id="GO:0046390">
    <property type="term" value="P:ribose phosphate biosynthetic process"/>
    <property type="evidence" value="ECO:0007669"/>
    <property type="project" value="EnsemblFungi"/>
</dbReference>
<evidence type="ECO:0000313" key="4">
    <source>
        <dbReference type="Proteomes" id="UP000094455"/>
    </source>
</evidence>
<evidence type="ECO:0008006" key="5">
    <source>
        <dbReference type="Google" id="ProtNLM"/>
    </source>
</evidence>
<gene>
    <name evidence="3" type="ORF">PICMEDRAFT_15771</name>
</gene>
<name>A0A1E3NPB0_9ASCO</name>
<feature type="binding site" evidence="2">
    <location>
        <position position="73"/>
    </location>
    <ligand>
        <name>substrate</name>
    </ligand>
</feature>
<dbReference type="GeneID" id="30177644"/>
<evidence type="ECO:0000313" key="3">
    <source>
        <dbReference type="EMBL" id="ODQ47896.1"/>
    </source>
</evidence>
<dbReference type="PANTHER" id="PTHR48100:SF15">
    <property type="entry name" value="SEDOHEPTULOSE 1,7-BISPHOSPHATASE"/>
    <property type="match status" value="1"/>
</dbReference>
<dbReference type="Proteomes" id="UP000094455">
    <property type="component" value="Unassembled WGS sequence"/>
</dbReference>
<dbReference type="GO" id="GO:0050278">
    <property type="term" value="F:sedoheptulose-bisphosphatase activity"/>
    <property type="evidence" value="ECO:0007669"/>
    <property type="project" value="EnsemblFungi"/>
</dbReference>
<keyword evidence="4" id="KW-1185">Reference proteome</keyword>
<dbReference type="CDD" id="cd07067">
    <property type="entry name" value="HP_PGM_like"/>
    <property type="match status" value="1"/>
</dbReference>
<feature type="binding site" evidence="2">
    <location>
        <begin position="103"/>
        <end position="106"/>
    </location>
    <ligand>
        <name>substrate</name>
    </ligand>
</feature>
<dbReference type="InterPro" id="IPR029033">
    <property type="entry name" value="His_PPase_superfam"/>
</dbReference>
<feature type="active site" description="Proton donor/acceptor" evidence="1">
    <location>
        <position position="103"/>
    </location>
</feature>
<evidence type="ECO:0000256" key="2">
    <source>
        <dbReference type="PIRSR" id="PIRSR613078-2"/>
    </source>
</evidence>
<dbReference type="PANTHER" id="PTHR48100">
    <property type="entry name" value="BROAD-SPECIFICITY PHOSPHATASE YOR283W-RELATED"/>
    <property type="match status" value="1"/>
</dbReference>
<dbReference type="SUPFAM" id="SSF53254">
    <property type="entry name" value="Phosphoglycerate mutase-like"/>
    <property type="match status" value="1"/>
</dbReference>
<dbReference type="SMART" id="SM00855">
    <property type="entry name" value="PGAM"/>
    <property type="match status" value="1"/>
</dbReference>
<sequence>MPNESHTPRCILIRHGQTEWSKSGQYTSVTDLSLTPFGVKQMEITGEHLIGDSHKYLINPEVVRLIITSPRKRAIQTKELLFKHVDKKVYEAIPSEIDEDIREWEYGDYEGLLTKQIKELRAKRGLPYEDWTIWQYGCENGEDYKQVTARIDVLIARIQAIHKEYLDKKESCDIMIVAHGHILRCFAARWIGLDIHRNPRFMLDAGGVCVLSYQHHNIKEPALYLTGAFTVPLAEEGQDV</sequence>
<dbReference type="PIRSF" id="PIRSF000709">
    <property type="entry name" value="6PFK_2-Ptase"/>
    <property type="match status" value="1"/>
</dbReference>
<evidence type="ECO:0000256" key="1">
    <source>
        <dbReference type="PIRSR" id="PIRSR613078-1"/>
    </source>
</evidence>
<dbReference type="EMBL" id="KV454002">
    <property type="protein sequence ID" value="ODQ47896.1"/>
    <property type="molecule type" value="Genomic_DNA"/>
</dbReference>
<dbReference type="Gene3D" id="3.40.50.1240">
    <property type="entry name" value="Phosphoglycerate mutase-like"/>
    <property type="match status" value="1"/>
</dbReference>